<sequence length="78" mass="9106">MKELQWDDSIDDSKEYFEAAVILPADEAVEVDEVSVKAISPKTQFTDLRRRIEERLDGKRIDHEFEYDDLDGLLDNMS</sequence>
<accession>A0A2A4XHN8</accession>
<proteinExistence type="predicted"/>
<reference evidence="2" key="1">
    <citation type="submission" date="2017-08" db="EMBL/GenBank/DDBJ databases">
        <title>A dynamic microbial community with high functional redundancy inhabits the cold, oxic subseafloor aquifer.</title>
        <authorList>
            <person name="Tully B.J."/>
            <person name="Wheat C.G."/>
            <person name="Glazer B.T."/>
            <person name="Huber J.A."/>
        </authorList>
    </citation>
    <scope>NUCLEOTIDE SEQUENCE [LARGE SCALE GENOMIC DNA]</scope>
</reference>
<evidence type="ECO:0000313" key="2">
    <source>
        <dbReference type="Proteomes" id="UP000218767"/>
    </source>
</evidence>
<dbReference type="AlphaFoldDB" id="A0A2A4XHN8"/>
<dbReference type="EMBL" id="NVUL01000002">
    <property type="protein sequence ID" value="PCI82182.1"/>
    <property type="molecule type" value="Genomic_DNA"/>
</dbReference>
<organism evidence="1 2">
    <name type="scientific">SAR86 cluster bacterium</name>
    <dbReference type="NCBI Taxonomy" id="2030880"/>
    <lineage>
        <taxon>Bacteria</taxon>
        <taxon>Pseudomonadati</taxon>
        <taxon>Pseudomonadota</taxon>
        <taxon>Gammaproteobacteria</taxon>
        <taxon>SAR86 cluster</taxon>
    </lineage>
</organism>
<name>A0A2A4XHN8_9GAMM</name>
<dbReference type="Proteomes" id="UP000218767">
    <property type="component" value="Unassembled WGS sequence"/>
</dbReference>
<gene>
    <name evidence="1" type="ORF">COB20_00830</name>
</gene>
<protein>
    <submittedName>
        <fullName evidence="1">Uncharacterized protein</fullName>
    </submittedName>
</protein>
<evidence type="ECO:0000313" key="1">
    <source>
        <dbReference type="EMBL" id="PCI82182.1"/>
    </source>
</evidence>
<comment type="caution">
    <text evidence="1">The sequence shown here is derived from an EMBL/GenBank/DDBJ whole genome shotgun (WGS) entry which is preliminary data.</text>
</comment>